<evidence type="ECO:0000256" key="1">
    <source>
        <dbReference type="SAM" id="SignalP"/>
    </source>
</evidence>
<gene>
    <name evidence="2" type="ORF">INH39_15290</name>
</gene>
<evidence type="ECO:0008006" key="4">
    <source>
        <dbReference type="Google" id="ProtNLM"/>
    </source>
</evidence>
<name>A0ABY4ADL7_9BURK</name>
<feature type="chain" id="PRO_5047075670" description="PEGA domain-containing protein" evidence="1">
    <location>
        <begin position="18"/>
        <end position="104"/>
    </location>
</feature>
<sequence>MKNFLALAVAACLTACAMPTTQVSTGAPRPTLIVQGAPADAILYVDGLAAGNAAQYNGVANSLLIEEGVHHVELRRGASVLMAQKIFASNGESSKLVYASESTK</sequence>
<dbReference type="RefSeq" id="WP_187363131.1">
    <property type="nucleotide sequence ID" value="NZ_CP063361.1"/>
</dbReference>
<protein>
    <recommendedName>
        <fullName evidence="4">PEGA domain-containing protein</fullName>
    </recommendedName>
</protein>
<evidence type="ECO:0000313" key="3">
    <source>
        <dbReference type="Proteomes" id="UP000831532"/>
    </source>
</evidence>
<feature type="signal peptide" evidence="1">
    <location>
        <begin position="1"/>
        <end position="17"/>
    </location>
</feature>
<accession>A0ABY4ADL7</accession>
<dbReference type="Proteomes" id="UP000831532">
    <property type="component" value="Chromosome"/>
</dbReference>
<evidence type="ECO:0000313" key="2">
    <source>
        <dbReference type="EMBL" id="UOD32897.1"/>
    </source>
</evidence>
<organism evidence="2 3">
    <name type="scientific">Massilia violaceinigra</name>
    <dbReference type="NCBI Taxonomy" id="2045208"/>
    <lineage>
        <taxon>Bacteria</taxon>
        <taxon>Pseudomonadati</taxon>
        <taxon>Pseudomonadota</taxon>
        <taxon>Betaproteobacteria</taxon>
        <taxon>Burkholderiales</taxon>
        <taxon>Oxalobacteraceae</taxon>
        <taxon>Telluria group</taxon>
        <taxon>Massilia</taxon>
    </lineage>
</organism>
<reference evidence="2 3" key="1">
    <citation type="submission" date="2020-10" db="EMBL/GenBank/DDBJ databases">
        <title>Genome analysis of Massilia species.</title>
        <authorList>
            <person name="Jung D.-H."/>
        </authorList>
    </citation>
    <scope>NUCLEOTIDE SEQUENCE [LARGE SCALE GENOMIC DNA]</scope>
    <source>
        <strain evidence="3">sipir</strain>
    </source>
</reference>
<proteinExistence type="predicted"/>
<keyword evidence="1" id="KW-0732">Signal</keyword>
<dbReference type="EMBL" id="CP063361">
    <property type="protein sequence ID" value="UOD32897.1"/>
    <property type="molecule type" value="Genomic_DNA"/>
</dbReference>
<keyword evidence="3" id="KW-1185">Reference proteome</keyword>